<protein>
    <recommendedName>
        <fullName evidence="3">F-box domain-containing protein</fullName>
    </recommendedName>
</protein>
<name>A0AAE1QVP6_9SOLA</name>
<evidence type="ECO:0008006" key="3">
    <source>
        <dbReference type="Google" id="ProtNLM"/>
    </source>
</evidence>
<proteinExistence type="predicted"/>
<keyword evidence="2" id="KW-1185">Reference proteome</keyword>
<evidence type="ECO:0000313" key="1">
    <source>
        <dbReference type="EMBL" id="KAK4340505.1"/>
    </source>
</evidence>
<evidence type="ECO:0000313" key="2">
    <source>
        <dbReference type="Proteomes" id="UP001291623"/>
    </source>
</evidence>
<organism evidence="1 2">
    <name type="scientific">Anisodus tanguticus</name>
    <dbReference type="NCBI Taxonomy" id="243964"/>
    <lineage>
        <taxon>Eukaryota</taxon>
        <taxon>Viridiplantae</taxon>
        <taxon>Streptophyta</taxon>
        <taxon>Embryophyta</taxon>
        <taxon>Tracheophyta</taxon>
        <taxon>Spermatophyta</taxon>
        <taxon>Magnoliopsida</taxon>
        <taxon>eudicotyledons</taxon>
        <taxon>Gunneridae</taxon>
        <taxon>Pentapetalae</taxon>
        <taxon>asterids</taxon>
        <taxon>lamiids</taxon>
        <taxon>Solanales</taxon>
        <taxon>Solanaceae</taxon>
        <taxon>Solanoideae</taxon>
        <taxon>Hyoscyameae</taxon>
        <taxon>Anisodus</taxon>
    </lineage>
</organism>
<comment type="caution">
    <text evidence="1">The sequence shown here is derived from an EMBL/GenBank/DDBJ whole genome shotgun (WGS) entry which is preliminary data.</text>
</comment>
<dbReference type="Proteomes" id="UP001291623">
    <property type="component" value="Unassembled WGS sequence"/>
</dbReference>
<gene>
    <name evidence="1" type="ORF">RND71_041967</name>
</gene>
<dbReference type="AlphaFoldDB" id="A0AAE1QVP6"/>
<dbReference type="EMBL" id="JAVYJV010000023">
    <property type="protein sequence ID" value="KAK4340505.1"/>
    <property type="molecule type" value="Genomic_DNA"/>
</dbReference>
<reference evidence="1" key="1">
    <citation type="submission" date="2023-12" db="EMBL/GenBank/DDBJ databases">
        <title>Genome assembly of Anisodus tanguticus.</title>
        <authorList>
            <person name="Wang Y.-J."/>
        </authorList>
    </citation>
    <scope>NUCLEOTIDE SEQUENCE</scope>
    <source>
        <strain evidence="1">KB-2021</strain>
        <tissue evidence="1">Leaf</tissue>
    </source>
</reference>
<sequence length="113" mass="13086">MDTNRGKIMKNESEDTLTNSCLPDEIIFDILSYVPLKNRKRAQVFFRKGVAYCIWFVETDDDIDILDMENESHIGHTAFAIGFFHKLSSNVRLSFAEIVKDGLHVLVLEDYRN</sequence>
<accession>A0AAE1QVP6</accession>